<feature type="transmembrane region" description="Helical" evidence="9">
    <location>
        <begin position="191"/>
        <end position="214"/>
    </location>
</feature>
<evidence type="ECO:0000256" key="9">
    <source>
        <dbReference type="SAM" id="Phobius"/>
    </source>
</evidence>
<dbReference type="GO" id="GO:0005886">
    <property type="term" value="C:plasma membrane"/>
    <property type="evidence" value="ECO:0007669"/>
    <property type="project" value="TreeGrafter"/>
</dbReference>
<dbReference type="GO" id="GO:1990573">
    <property type="term" value="P:potassium ion import across plasma membrane"/>
    <property type="evidence" value="ECO:0007669"/>
    <property type="project" value="TreeGrafter"/>
</dbReference>
<feature type="transmembrane region" description="Helical" evidence="9">
    <location>
        <begin position="338"/>
        <end position="360"/>
    </location>
</feature>
<dbReference type="Pfam" id="PF02386">
    <property type="entry name" value="TrkH"/>
    <property type="match status" value="1"/>
</dbReference>
<feature type="transmembrane region" description="Helical" evidence="9">
    <location>
        <begin position="159"/>
        <end position="179"/>
    </location>
</feature>
<keyword evidence="6 9" id="KW-1133">Transmembrane helix</keyword>
<keyword evidence="2" id="KW-0813">Transport</keyword>
<evidence type="ECO:0000256" key="8">
    <source>
        <dbReference type="ARBA" id="ARBA00023136"/>
    </source>
</evidence>
<feature type="transmembrane region" description="Helical" evidence="9">
    <location>
        <begin position="308"/>
        <end position="326"/>
    </location>
</feature>
<feature type="transmembrane region" description="Helical" evidence="9">
    <location>
        <begin position="109"/>
        <end position="132"/>
    </location>
</feature>
<evidence type="ECO:0000256" key="3">
    <source>
        <dbReference type="ARBA" id="ARBA00022538"/>
    </source>
</evidence>
<evidence type="ECO:0000256" key="7">
    <source>
        <dbReference type="ARBA" id="ARBA00023065"/>
    </source>
</evidence>
<dbReference type="PANTHER" id="PTHR31064">
    <property type="entry name" value="POTASSIUM TRANSPORT PROTEIN DDB_G0292412-RELATED"/>
    <property type="match status" value="1"/>
</dbReference>
<keyword evidence="8 9" id="KW-0472">Membrane</keyword>
<dbReference type="GO" id="GO:0030007">
    <property type="term" value="P:intracellular potassium ion homeostasis"/>
    <property type="evidence" value="ECO:0007669"/>
    <property type="project" value="TreeGrafter"/>
</dbReference>
<name>A0A4Q2DH54_9AGAR</name>
<keyword evidence="11" id="KW-1185">Reference proteome</keyword>
<accession>A0A4Q2DH54</accession>
<evidence type="ECO:0008006" key="12">
    <source>
        <dbReference type="Google" id="ProtNLM"/>
    </source>
</evidence>
<evidence type="ECO:0000256" key="4">
    <source>
        <dbReference type="ARBA" id="ARBA00022692"/>
    </source>
</evidence>
<keyword evidence="5" id="KW-0630">Potassium</keyword>
<reference evidence="10 11" key="1">
    <citation type="submission" date="2019-01" db="EMBL/GenBank/DDBJ databases">
        <title>Draft genome sequence of Psathyrella aberdarensis IHI B618.</title>
        <authorList>
            <person name="Buettner E."/>
            <person name="Kellner H."/>
        </authorList>
    </citation>
    <scope>NUCLEOTIDE SEQUENCE [LARGE SCALE GENOMIC DNA]</scope>
    <source>
        <strain evidence="10 11">IHI B618</strain>
    </source>
</reference>
<evidence type="ECO:0000313" key="10">
    <source>
        <dbReference type="EMBL" id="RXW19210.1"/>
    </source>
</evidence>
<comment type="subcellular location">
    <subcellularLocation>
        <location evidence="1">Membrane</location>
        <topology evidence="1">Multi-pass membrane protein</topology>
    </subcellularLocation>
</comment>
<dbReference type="STRING" id="2316362.A0A4Q2DH54"/>
<feature type="transmembrane region" description="Helical" evidence="9">
    <location>
        <begin position="32"/>
        <end position="56"/>
    </location>
</feature>
<gene>
    <name evidence="10" type="ORF">EST38_g6650</name>
</gene>
<evidence type="ECO:0000256" key="6">
    <source>
        <dbReference type="ARBA" id="ARBA00022989"/>
    </source>
</evidence>
<organism evidence="10 11">
    <name type="scientific">Candolleomyces aberdarensis</name>
    <dbReference type="NCBI Taxonomy" id="2316362"/>
    <lineage>
        <taxon>Eukaryota</taxon>
        <taxon>Fungi</taxon>
        <taxon>Dikarya</taxon>
        <taxon>Basidiomycota</taxon>
        <taxon>Agaricomycotina</taxon>
        <taxon>Agaricomycetes</taxon>
        <taxon>Agaricomycetidae</taxon>
        <taxon>Agaricales</taxon>
        <taxon>Agaricineae</taxon>
        <taxon>Psathyrellaceae</taxon>
        <taxon>Candolleomyces</taxon>
    </lineage>
</organism>
<evidence type="ECO:0000256" key="5">
    <source>
        <dbReference type="ARBA" id="ARBA00022958"/>
    </source>
</evidence>
<keyword evidence="3" id="KW-0633">Potassium transport</keyword>
<dbReference type="EMBL" id="SDEE01000215">
    <property type="protein sequence ID" value="RXW19210.1"/>
    <property type="molecule type" value="Genomic_DNA"/>
</dbReference>
<dbReference type="InterPro" id="IPR004773">
    <property type="entry name" value="K/Na_transp_Trk1/HKT1"/>
</dbReference>
<evidence type="ECO:0000256" key="2">
    <source>
        <dbReference type="ARBA" id="ARBA00022448"/>
    </source>
</evidence>
<dbReference type="InterPro" id="IPR003445">
    <property type="entry name" value="Cat_transpt"/>
</dbReference>
<protein>
    <recommendedName>
        <fullName evidence="12">Potassium transport protein</fullName>
    </recommendedName>
</protein>
<comment type="caution">
    <text evidence="10">The sequence shown here is derived from an EMBL/GenBank/DDBJ whole genome shotgun (WGS) entry which is preliminary data.</text>
</comment>
<dbReference type="OrthoDB" id="9999863at2759"/>
<dbReference type="GO" id="GO:0140107">
    <property type="term" value="F:high-affinity potassium ion transmembrane transporter activity"/>
    <property type="evidence" value="ECO:0007669"/>
    <property type="project" value="TreeGrafter"/>
</dbReference>
<evidence type="ECO:0000256" key="1">
    <source>
        <dbReference type="ARBA" id="ARBA00004141"/>
    </source>
</evidence>
<keyword evidence="7" id="KW-0406">Ion transport</keyword>
<dbReference type="PANTHER" id="PTHR31064:SF30">
    <property type="entry name" value="HIGH-AFFINITY POTASSIUM TRANSPORT PROTEIN-RELATED"/>
    <property type="match status" value="1"/>
</dbReference>
<evidence type="ECO:0000313" key="11">
    <source>
        <dbReference type="Proteomes" id="UP000290288"/>
    </source>
</evidence>
<feature type="transmembrane region" description="Helical" evidence="9">
    <location>
        <begin position="226"/>
        <end position="250"/>
    </location>
</feature>
<sequence length="435" mass="49900">MRIGRNSQFDTTSISQNQLIEIAYMEYQALGLLLWVIALYHIGCQLIGFVVIAPYISTSRWEDHFVPPALVRPVNTVWFSWFQTASAYTNTGTSLVDQSMLPFQRAYPMIFLLIFLILAGNTCFPIFLRFFIWILSKMCKQDADLHKVLSFLLDHPRRCFLYLFPSHQTWFLLTVVILLTVLHMNHRSIDWIFFLILDLGNVVLESIPVGVRVLDGLMQGIAVRAAGFAIVPLAALAPAVKVLYVIMMYISVYPIAMSIRSTNVYEEKSLGVFHSDERIETREENFRHEGPRITVWSRYLAMHMKQQLAFDMWWIAISLFLLCIAESHHLTDPSKFEWFTIFNVLFELVSAYGTVGLSLGLPTNNYSFSGSFRGISKLIICAVMIRGRHRGLPVAIDRAVMFPREYQDSDSVEGFFEPARASKISHKNSHTYPII</sequence>
<dbReference type="NCBIfam" id="TIGR00934">
    <property type="entry name" value="2a38euk"/>
    <property type="match status" value="1"/>
</dbReference>
<dbReference type="InterPro" id="IPR051143">
    <property type="entry name" value="TrkH_K-transport"/>
</dbReference>
<dbReference type="AlphaFoldDB" id="A0A4Q2DH54"/>
<keyword evidence="4 9" id="KW-0812">Transmembrane</keyword>
<dbReference type="Proteomes" id="UP000290288">
    <property type="component" value="Unassembled WGS sequence"/>
</dbReference>
<proteinExistence type="predicted"/>